<evidence type="ECO:0000313" key="1">
    <source>
        <dbReference type="EMBL" id="TMM59023.1"/>
    </source>
</evidence>
<organism evidence="1 2">
    <name type="scientific">Maribacter algarum</name>
    <name type="common">ex Zhang et al. 2020</name>
    <dbReference type="NCBI Taxonomy" id="2578118"/>
    <lineage>
        <taxon>Bacteria</taxon>
        <taxon>Pseudomonadati</taxon>
        <taxon>Bacteroidota</taxon>
        <taxon>Flavobacteriia</taxon>
        <taxon>Flavobacteriales</taxon>
        <taxon>Flavobacteriaceae</taxon>
        <taxon>Maribacter</taxon>
    </lineage>
</organism>
<sequence>MNKGVNFLAAIFLIGILISCKKDDVSENCYVCSNEIESIDVCEENGNFVVDGEVIPNENGASLEDLVRAVEANPDNNPNLEGVTCRRK</sequence>
<accession>A0A5S3PVN6</accession>
<proteinExistence type="predicted"/>
<dbReference type="RefSeq" id="WP_138656956.1">
    <property type="nucleotide sequence ID" value="NZ_VATY01000001.1"/>
</dbReference>
<keyword evidence="2" id="KW-1185">Reference proteome</keyword>
<dbReference type="Proteomes" id="UP000310314">
    <property type="component" value="Unassembled WGS sequence"/>
</dbReference>
<dbReference type="AlphaFoldDB" id="A0A5S3PVN6"/>
<reference evidence="1 2" key="1">
    <citation type="submission" date="2019-05" db="EMBL/GenBank/DDBJ databases">
        <authorList>
            <person name="Zhang J.-Y."/>
            <person name="Feg X."/>
            <person name="Du Z.-J."/>
        </authorList>
    </citation>
    <scope>NUCLEOTIDE SEQUENCE [LARGE SCALE GENOMIC DNA]</scope>
    <source>
        <strain evidence="1 2">RZ26</strain>
    </source>
</reference>
<dbReference type="PROSITE" id="PS51257">
    <property type="entry name" value="PROKAR_LIPOPROTEIN"/>
    <property type="match status" value="1"/>
</dbReference>
<protein>
    <submittedName>
        <fullName evidence="1">Uncharacterized protein</fullName>
    </submittedName>
</protein>
<comment type="caution">
    <text evidence="1">The sequence shown here is derived from an EMBL/GenBank/DDBJ whole genome shotgun (WGS) entry which is preliminary data.</text>
</comment>
<evidence type="ECO:0000313" key="2">
    <source>
        <dbReference type="Proteomes" id="UP000310314"/>
    </source>
</evidence>
<dbReference type="EMBL" id="VATY01000001">
    <property type="protein sequence ID" value="TMM59023.1"/>
    <property type="molecule type" value="Genomic_DNA"/>
</dbReference>
<gene>
    <name evidence="1" type="ORF">FEE95_06205</name>
</gene>
<name>A0A5S3PVN6_9FLAO</name>